<evidence type="ECO:0000256" key="6">
    <source>
        <dbReference type="SAM" id="MobiDB-lite"/>
    </source>
</evidence>
<dbReference type="Pfam" id="PF11712">
    <property type="entry name" value="Vma12"/>
    <property type="match status" value="1"/>
</dbReference>
<dbReference type="KEGG" id="ssl:SS1G_11089"/>
<feature type="compositionally biased region" description="Polar residues" evidence="6">
    <location>
        <begin position="45"/>
        <end position="56"/>
    </location>
</feature>
<organism evidence="8 9">
    <name type="scientific">Sclerotinia sclerotiorum (strain ATCC 18683 / 1980 / Ss-1)</name>
    <name type="common">White mold</name>
    <name type="synonym">Whetzelinia sclerotiorum</name>
    <dbReference type="NCBI Taxonomy" id="665079"/>
    <lineage>
        <taxon>Eukaryota</taxon>
        <taxon>Fungi</taxon>
        <taxon>Dikarya</taxon>
        <taxon>Ascomycota</taxon>
        <taxon>Pezizomycotina</taxon>
        <taxon>Leotiomycetes</taxon>
        <taxon>Helotiales</taxon>
        <taxon>Sclerotiniaceae</taxon>
        <taxon>Sclerotinia</taxon>
    </lineage>
</organism>
<evidence type="ECO:0000313" key="8">
    <source>
        <dbReference type="EMBL" id="APA14079.1"/>
    </source>
</evidence>
<evidence type="ECO:0000256" key="7">
    <source>
        <dbReference type="SAM" id="Phobius"/>
    </source>
</evidence>
<keyword evidence="2 7" id="KW-0812">Transmembrane</keyword>
<feature type="compositionally biased region" description="Polar residues" evidence="6">
    <location>
        <begin position="80"/>
        <end position="95"/>
    </location>
</feature>
<dbReference type="PANTHER" id="PTHR31394:SF1">
    <property type="entry name" value="TRANSMEMBRANE PROTEIN 199"/>
    <property type="match status" value="1"/>
</dbReference>
<dbReference type="PANTHER" id="PTHR31394">
    <property type="entry name" value="TRANSMEMBRANE PROTEIN 199"/>
    <property type="match status" value="1"/>
</dbReference>
<keyword evidence="3" id="KW-0256">Endoplasmic reticulum</keyword>
<keyword evidence="5 7" id="KW-0472">Membrane</keyword>
<protein>
    <submittedName>
        <fullName evidence="8">Uncharacterized protein</fullName>
    </submittedName>
</protein>
<dbReference type="OrthoDB" id="19981at2759"/>
<dbReference type="InterPro" id="IPR021013">
    <property type="entry name" value="ATPase_Vma12"/>
</dbReference>
<evidence type="ECO:0000256" key="1">
    <source>
        <dbReference type="ARBA" id="ARBA00004477"/>
    </source>
</evidence>
<feature type="transmembrane region" description="Helical" evidence="7">
    <location>
        <begin position="233"/>
        <end position="255"/>
    </location>
</feature>
<feature type="compositionally biased region" description="Polar residues" evidence="6">
    <location>
        <begin position="28"/>
        <end position="37"/>
    </location>
</feature>
<dbReference type="OMA" id="AFWICAQ"/>
<evidence type="ECO:0000313" key="9">
    <source>
        <dbReference type="Proteomes" id="UP000177798"/>
    </source>
</evidence>
<sequence length="339" mass="37840">MVLLTMTATIVEALQTLHEAKTSHSHEQSAQLSSQQQMEKEIEESNLTTSQENEAQLSKKYKEIGEEERDAKLTEDSDQTDLPVQQNVPTFSTGDSKLVGNPKVSQEPLLANPKIGNPVSHGQIIDLWQDINKQNLSSLTLELLLRGSRVYVPPPVPKPEPTSEYKALMARLRREEEARTYERMINPPPPMETFAQIFPSASAAHAFTANFPEPGNSEDDDVTYADIDRQIAVIFNVIVSIVACAFGLWMAARWWSTPARLALSMSGSLLVGIAEVVVYMGYIRRVGEAKGQAKKLQEVKEVMKTWVVGGDAKVEQLEPVMLVEKDDNEDAKPRRRKNI</sequence>
<proteinExistence type="predicted"/>
<dbReference type="GO" id="GO:0005789">
    <property type="term" value="C:endoplasmic reticulum membrane"/>
    <property type="evidence" value="ECO:0007669"/>
    <property type="project" value="UniProtKB-SubCell"/>
</dbReference>
<evidence type="ECO:0000256" key="3">
    <source>
        <dbReference type="ARBA" id="ARBA00022824"/>
    </source>
</evidence>
<dbReference type="GO" id="GO:0070072">
    <property type="term" value="P:vacuolar proton-transporting V-type ATPase complex assembly"/>
    <property type="evidence" value="ECO:0007669"/>
    <property type="project" value="InterPro"/>
</dbReference>
<dbReference type="EMBL" id="CP017825">
    <property type="protein sequence ID" value="APA14079.1"/>
    <property type="molecule type" value="Genomic_DNA"/>
</dbReference>
<reference evidence="9" key="1">
    <citation type="journal article" date="2017" name="Genome Biol. Evol.">
        <title>The complete genome sequence of the phytopathogenic fungus Sclerotinia sclerotiorum reveals insights into the genome architecture of broad host range pathogens.</title>
        <authorList>
            <person name="Derbyshire M."/>
            <person name="Denton-Giles M."/>
            <person name="Hegedus D."/>
            <person name="Seifbarghy S."/>
            <person name="Rollins J."/>
            <person name="van Kan J."/>
            <person name="Seidl M.F."/>
            <person name="Faino L."/>
            <person name="Mbengue M."/>
            <person name="Navaud O."/>
            <person name="Raffaele S."/>
            <person name="Hammond-Kosack K."/>
            <person name="Heard S."/>
            <person name="Oliver R."/>
        </authorList>
    </citation>
    <scope>NUCLEOTIDE SEQUENCE [LARGE SCALE GENOMIC DNA]</scope>
    <source>
        <strain evidence="9">ATCC 18683 / 1980 / Ss-1</strain>
    </source>
</reference>
<evidence type="ECO:0000256" key="4">
    <source>
        <dbReference type="ARBA" id="ARBA00022989"/>
    </source>
</evidence>
<feature type="region of interest" description="Disordered" evidence="6">
    <location>
        <begin position="20"/>
        <end position="101"/>
    </location>
</feature>
<name>A0A1D9QGR7_SCLS1</name>
<feature type="transmembrane region" description="Helical" evidence="7">
    <location>
        <begin position="261"/>
        <end position="282"/>
    </location>
</feature>
<gene>
    <name evidence="8" type="ORF">sscle_12g088490</name>
</gene>
<dbReference type="VEuPathDB" id="FungiDB:sscle_12g088490"/>
<keyword evidence="4 7" id="KW-1133">Transmembrane helix</keyword>
<dbReference type="RefSeq" id="XP_001587848.1">
    <property type="nucleotide sequence ID" value="XM_001587798.1"/>
</dbReference>
<dbReference type="Proteomes" id="UP000177798">
    <property type="component" value="Chromosome 12"/>
</dbReference>
<evidence type="ECO:0000256" key="5">
    <source>
        <dbReference type="ARBA" id="ARBA00023136"/>
    </source>
</evidence>
<evidence type="ECO:0000256" key="2">
    <source>
        <dbReference type="ARBA" id="ARBA00022692"/>
    </source>
</evidence>
<feature type="compositionally biased region" description="Basic and acidic residues" evidence="6">
    <location>
        <begin position="60"/>
        <end position="75"/>
    </location>
</feature>
<comment type="subcellular location">
    <subcellularLocation>
        <location evidence="1">Endoplasmic reticulum membrane</location>
        <topology evidence="1">Multi-pass membrane protein</topology>
    </subcellularLocation>
</comment>
<dbReference type="AlphaFoldDB" id="A0A1D9QGR7"/>
<accession>A0A1D9QGR7</accession>